<name>A0ABW4JTR0_9HYPH</name>
<gene>
    <name evidence="1" type="ORF">ACFSC7_00885</name>
</gene>
<keyword evidence="2" id="KW-1185">Reference proteome</keyword>
<organism evidence="1 2">
    <name type="scientific">Roseibium aestuarii</name>
    <dbReference type="NCBI Taxonomy" id="2600299"/>
    <lineage>
        <taxon>Bacteria</taxon>
        <taxon>Pseudomonadati</taxon>
        <taxon>Pseudomonadota</taxon>
        <taxon>Alphaproteobacteria</taxon>
        <taxon>Hyphomicrobiales</taxon>
        <taxon>Stappiaceae</taxon>
        <taxon>Roseibium</taxon>
    </lineage>
</organism>
<dbReference type="RefSeq" id="WP_149892043.1">
    <property type="nucleotide sequence ID" value="NZ_JBHUFA010000001.1"/>
</dbReference>
<comment type="caution">
    <text evidence="1">The sequence shown here is derived from an EMBL/GenBank/DDBJ whole genome shotgun (WGS) entry which is preliminary data.</text>
</comment>
<proteinExistence type="predicted"/>
<evidence type="ECO:0000313" key="1">
    <source>
        <dbReference type="EMBL" id="MFD1694058.1"/>
    </source>
</evidence>
<dbReference type="Proteomes" id="UP001597327">
    <property type="component" value="Unassembled WGS sequence"/>
</dbReference>
<sequence>MSLPLQYPPEAYRHEHAVVTPHEVEQLLSRIEDQGLRDMWDMILSLDYEVESAYELKCEERREFCGIISVLLQAFA</sequence>
<protein>
    <submittedName>
        <fullName evidence="1">Uncharacterized protein</fullName>
    </submittedName>
</protein>
<accession>A0ABW4JTR0</accession>
<evidence type="ECO:0000313" key="2">
    <source>
        <dbReference type="Proteomes" id="UP001597327"/>
    </source>
</evidence>
<dbReference type="EMBL" id="JBHUFA010000001">
    <property type="protein sequence ID" value="MFD1694058.1"/>
    <property type="molecule type" value="Genomic_DNA"/>
</dbReference>
<reference evidence="2" key="1">
    <citation type="journal article" date="2019" name="Int. J. Syst. Evol. Microbiol.">
        <title>The Global Catalogue of Microorganisms (GCM) 10K type strain sequencing project: providing services to taxonomists for standard genome sequencing and annotation.</title>
        <authorList>
            <consortium name="The Broad Institute Genomics Platform"/>
            <consortium name="The Broad Institute Genome Sequencing Center for Infectious Disease"/>
            <person name="Wu L."/>
            <person name="Ma J."/>
        </authorList>
    </citation>
    <scope>NUCLEOTIDE SEQUENCE [LARGE SCALE GENOMIC DNA]</scope>
    <source>
        <strain evidence="2">JCM 3369</strain>
    </source>
</reference>